<dbReference type="Gene3D" id="3.90.1200.10">
    <property type="match status" value="1"/>
</dbReference>
<dbReference type="SMART" id="SM00587">
    <property type="entry name" value="CHK"/>
    <property type="match status" value="1"/>
</dbReference>
<dbReference type="InterPro" id="IPR015897">
    <property type="entry name" value="CHK_kinase-like"/>
</dbReference>
<dbReference type="Proteomes" id="UP000494216">
    <property type="component" value="Unassembled WGS sequence"/>
</dbReference>
<reference evidence="2 3" key="1">
    <citation type="submission" date="2020-02" db="EMBL/GenBank/DDBJ databases">
        <authorList>
            <person name="Hogendoorn C."/>
        </authorList>
    </citation>
    <scope>NUCLEOTIDE SEQUENCE [LARGE SCALE GENOMIC DNA]</scope>
    <source>
        <strain evidence="2">METHB21</strain>
    </source>
</reference>
<organism evidence="2 3">
    <name type="scientific">Candidatus Methylobacter favarea</name>
    <dbReference type="NCBI Taxonomy" id="2707345"/>
    <lineage>
        <taxon>Bacteria</taxon>
        <taxon>Pseudomonadati</taxon>
        <taxon>Pseudomonadota</taxon>
        <taxon>Gammaproteobacteria</taxon>
        <taxon>Methylococcales</taxon>
        <taxon>Methylococcaceae</taxon>
        <taxon>Methylobacter</taxon>
    </lineage>
</organism>
<protein>
    <recommendedName>
        <fullName evidence="1">CHK kinase-like domain-containing protein</fullName>
    </recommendedName>
</protein>
<feature type="domain" description="CHK kinase-like" evidence="1">
    <location>
        <begin position="161"/>
        <end position="339"/>
    </location>
</feature>
<proteinExistence type="predicted"/>
<dbReference type="InterPro" id="IPR002575">
    <property type="entry name" value="Aminoglycoside_PTrfase"/>
</dbReference>
<sequence length="398" mass="44651">MVKPEIKCYLSEANNYSLNRVCILQQGADLKKQARKDQSVCNPMKENILVRRPGDLTVSWAQKIVNIHSNAIKVSRIDIVSIDIGTTTRIRLNIEHNGPETLPRRWFVKLPSRAWRARVITSLSRLLHIEVRFYKEIAPSVPVTRPVILAAQSKFGRGTTLVLMDVTELGARPGCSSDALTVAQAALVIKQLADFHAHFWNTSRDPKYRWLAGPVRRLEDNLGSALAAPLMKRGLQRAGSLIPGSLHAPAMHYARHRRLAMRSLSDGPQTLVHHDCHPGNLFWTLSRPGFLDWQLVRIGEGISDIAYFLATALDPETRRLHEASFIASYFHILEDNGVAGIDFKNLLLRYRAHLVYPLEAMLMTLAIGGMMDSESNLELIRRTAAAVEDHDAFSVLPI</sequence>
<accession>A0A8S0XHH8</accession>
<dbReference type="AlphaFoldDB" id="A0A8S0XHH8"/>
<dbReference type="SUPFAM" id="SSF56112">
    <property type="entry name" value="Protein kinase-like (PK-like)"/>
    <property type="match status" value="1"/>
</dbReference>
<evidence type="ECO:0000259" key="1">
    <source>
        <dbReference type="SMART" id="SM00587"/>
    </source>
</evidence>
<dbReference type="PANTHER" id="PTHR11012">
    <property type="entry name" value="PROTEIN KINASE-LIKE DOMAIN-CONTAINING"/>
    <property type="match status" value="1"/>
</dbReference>
<dbReference type="EMBL" id="CADCXN010000033">
    <property type="protein sequence ID" value="CAA9889731.1"/>
    <property type="molecule type" value="Genomic_DNA"/>
</dbReference>
<keyword evidence="3" id="KW-1185">Reference proteome</keyword>
<dbReference type="Pfam" id="PF01636">
    <property type="entry name" value="APH"/>
    <property type="match status" value="1"/>
</dbReference>
<evidence type="ECO:0000313" key="2">
    <source>
        <dbReference type="EMBL" id="CAA9889731.1"/>
    </source>
</evidence>
<gene>
    <name evidence="2" type="ORF">METHB2_1280002</name>
</gene>
<comment type="caution">
    <text evidence="2">The sequence shown here is derived from an EMBL/GenBank/DDBJ whole genome shotgun (WGS) entry which is preliminary data.</text>
</comment>
<dbReference type="InterPro" id="IPR011009">
    <property type="entry name" value="Kinase-like_dom_sf"/>
</dbReference>
<name>A0A8S0XHH8_9GAMM</name>
<dbReference type="PANTHER" id="PTHR11012:SF30">
    <property type="entry name" value="PROTEIN KINASE-LIKE DOMAIN-CONTAINING"/>
    <property type="match status" value="1"/>
</dbReference>
<evidence type="ECO:0000313" key="3">
    <source>
        <dbReference type="Proteomes" id="UP000494216"/>
    </source>
</evidence>